<dbReference type="OrthoDB" id="10264196at2759"/>
<feature type="domain" description="Alanine racemase N-terminal" evidence="5">
    <location>
        <begin position="26"/>
        <end position="241"/>
    </location>
</feature>
<organism evidence="6 7">
    <name type="scientific">Carex littledalei</name>
    <dbReference type="NCBI Taxonomy" id="544730"/>
    <lineage>
        <taxon>Eukaryota</taxon>
        <taxon>Viridiplantae</taxon>
        <taxon>Streptophyta</taxon>
        <taxon>Embryophyta</taxon>
        <taxon>Tracheophyta</taxon>
        <taxon>Spermatophyta</taxon>
        <taxon>Magnoliopsida</taxon>
        <taxon>Liliopsida</taxon>
        <taxon>Poales</taxon>
        <taxon>Cyperaceae</taxon>
        <taxon>Cyperoideae</taxon>
        <taxon>Cariceae</taxon>
        <taxon>Carex</taxon>
        <taxon>Carex subgen. Euthyceras</taxon>
    </lineage>
</organism>
<dbReference type="PROSITE" id="PS01211">
    <property type="entry name" value="UPF0001"/>
    <property type="match status" value="1"/>
</dbReference>
<feature type="modified residue" description="N6-(pyridoxal phosphate)lysine" evidence="2 3">
    <location>
        <position position="46"/>
    </location>
</feature>
<dbReference type="PANTHER" id="PTHR10146">
    <property type="entry name" value="PROLINE SYNTHETASE CO-TRANSCRIBED BACTERIAL HOMOLOG PROTEIN"/>
    <property type="match status" value="1"/>
</dbReference>
<dbReference type="PANTHER" id="PTHR10146:SF14">
    <property type="entry name" value="PYRIDOXAL PHOSPHATE HOMEOSTASIS PROTEIN"/>
    <property type="match status" value="1"/>
</dbReference>
<name>A0A833QZW9_9POAL</name>
<dbReference type="HAMAP" id="MF_02087">
    <property type="entry name" value="PLP_homeostasis"/>
    <property type="match status" value="1"/>
</dbReference>
<comment type="function">
    <text evidence="2">Pyridoxal 5'-phosphate (PLP)-binding protein, which may be involved in intracellular homeostatic regulation of pyridoxal 5'-phosphate (PLP), the active form of vitamin B6.</text>
</comment>
<dbReference type="FunFam" id="3.20.20.10:FF:000014">
    <property type="entry name" value="Pyridoxal phosphate homeostasis protein"/>
    <property type="match status" value="1"/>
</dbReference>
<proteinExistence type="inferred from homology"/>
<comment type="cofactor">
    <cofactor evidence="3">
        <name>pyridoxal 5'-phosphate</name>
        <dbReference type="ChEBI" id="CHEBI:597326"/>
    </cofactor>
</comment>
<dbReference type="PIRSF" id="PIRSF004848">
    <property type="entry name" value="YBL036c_PLPDEIII"/>
    <property type="match status" value="1"/>
</dbReference>
<evidence type="ECO:0000313" key="6">
    <source>
        <dbReference type="EMBL" id="KAF3339545.1"/>
    </source>
</evidence>
<gene>
    <name evidence="6" type="ORF">FCM35_KLT15316</name>
</gene>
<evidence type="ECO:0000256" key="4">
    <source>
        <dbReference type="RuleBase" id="RU004514"/>
    </source>
</evidence>
<protein>
    <recommendedName>
        <fullName evidence="2">Pyridoxal phosphate homeostasis protein</fullName>
        <shortName evidence="2">PLP homeostasis protein</shortName>
    </recommendedName>
</protein>
<sequence length="246" mass="26901">MATPAVAEGVSSVASTALRAVLRRAHQAAEISGRRPEAVRVVAVSKTKPVSLIRQLYDAGHRFFGENYVQEISEKAPQLPSDIQWHFIGHLQSNKAKSLLASVPNLYMVESVDNQKIANYLDKAVAGLGRKPLKVLVQVNTSGEESKSGINPSNCVELAKHVRHACPNLIFSGLMTIGMRDYTSKPENFQSLSKCRDEVCDALGVPIEKFELSMGMSGDFEQAIEMESTNVRVGSTIFGPRDYVLP</sequence>
<comment type="similarity">
    <text evidence="2 4">Belongs to the pyridoxal phosphate-binding protein YggS/PROSC family.</text>
</comment>
<dbReference type="AlphaFoldDB" id="A0A833QZW9"/>
<dbReference type="NCBIfam" id="TIGR00044">
    <property type="entry name" value="YggS family pyridoxal phosphate-dependent enzyme"/>
    <property type="match status" value="1"/>
</dbReference>
<dbReference type="Proteomes" id="UP000623129">
    <property type="component" value="Unassembled WGS sequence"/>
</dbReference>
<dbReference type="InterPro" id="IPR011078">
    <property type="entry name" value="PyrdxlP_homeostasis"/>
</dbReference>
<dbReference type="GO" id="GO:0030170">
    <property type="term" value="F:pyridoxal phosphate binding"/>
    <property type="evidence" value="ECO:0007669"/>
    <property type="project" value="UniProtKB-UniRule"/>
</dbReference>
<accession>A0A833QZW9</accession>
<evidence type="ECO:0000256" key="1">
    <source>
        <dbReference type="ARBA" id="ARBA00022898"/>
    </source>
</evidence>
<dbReference type="EMBL" id="SWLB01000003">
    <property type="protein sequence ID" value="KAF3339545.1"/>
    <property type="molecule type" value="Genomic_DNA"/>
</dbReference>
<comment type="caution">
    <text evidence="6">The sequence shown here is derived from an EMBL/GenBank/DDBJ whole genome shotgun (WGS) entry which is preliminary data.</text>
</comment>
<dbReference type="Gene3D" id="3.20.20.10">
    <property type="entry name" value="Alanine racemase"/>
    <property type="match status" value="1"/>
</dbReference>
<evidence type="ECO:0000256" key="2">
    <source>
        <dbReference type="HAMAP-Rule" id="MF_03225"/>
    </source>
</evidence>
<dbReference type="InterPro" id="IPR001608">
    <property type="entry name" value="Ala_racemase_N"/>
</dbReference>
<evidence type="ECO:0000256" key="3">
    <source>
        <dbReference type="PIRSR" id="PIRSR004848-1"/>
    </source>
</evidence>
<dbReference type="Pfam" id="PF01168">
    <property type="entry name" value="Ala_racemase_N"/>
    <property type="match status" value="1"/>
</dbReference>
<dbReference type="SUPFAM" id="SSF51419">
    <property type="entry name" value="PLP-binding barrel"/>
    <property type="match status" value="1"/>
</dbReference>
<reference evidence="6" key="1">
    <citation type="submission" date="2020-01" db="EMBL/GenBank/DDBJ databases">
        <title>Genome sequence of Kobresia littledalei, the first chromosome-level genome in the family Cyperaceae.</title>
        <authorList>
            <person name="Qu G."/>
        </authorList>
    </citation>
    <scope>NUCLEOTIDE SEQUENCE</scope>
    <source>
        <strain evidence="6">C.B.Clarke</strain>
        <tissue evidence="6">Leaf</tissue>
    </source>
</reference>
<evidence type="ECO:0000259" key="5">
    <source>
        <dbReference type="Pfam" id="PF01168"/>
    </source>
</evidence>
<keyword evidence="7" id="KW-1185">Reference proteome</keyword>
<evidence type="ECO:0000313" key="7">
    <source>
        <dbReference type="Proteomes" id="UP000623129"/>
    </source>
</evidence>
<dbReference type="InterPro" id="IPR029066">
    <property type="entry name" value="PLP-binding_barrel"/>
</dbReference>
<dbReference type="CDD" id="cd06822">
    <property type="entry name" value="PLPDE_III_YBL036c_euk"/>
    <property type="match status" value="1"/>
</dbReference>
<keyword evidence="1 2" id="KW-0663">Pyridoxal phosphate</keyword>